<feature type="transmembrane region" description="Helical" evidence="5">
    <location>
        <begin position="12"/>
        <end position="34"/>
    </location>
</feature>
<dbReference type="SUPFAM" id="SSF103473">
    <property type="entry name" value="MFS general substrate transporter"/>
    <property type="match status" value="1"/>
</dbReference>
<dbReference type="GO" id="GO:0070837">
    <property type="term" value="P:dehydroascorbic acid transport"/>
    <property type="evidence" value="ECO:0007669"/>
    <property type="project" value="TreeGrafter"/>
</dbReference>
<feature type="transmembrane region" description="Helical" evidence="5">
    <location>
        <begin position="137"/>
        <end position="159"/>
    </location>
</feature>
<dbReference type="Proteomes" id="UP000007267">
    <property type="component" value="Unassembled WGS sequence"/>
</dbReference>
<dbReference type="EMBL" id="AGCU01134517">
    <property type="status" value="NOT_ANNOTATED_CDS"/>
    <property type="molecule type" value="Genomic_DNA"/>
</dbReference>
<dbReference type="PANTHER" id="PTHR23503:SF54">
    <property type="entry name" value="MAJOR FACILITATOR SUPERFAMILY (MFS) PROFILE DOMAIN-CONTAINING PROTEIN"/>
    <property type="match status" value="1"/>
</dbReference>
<dbReference type="GO" id="GO:0055056">
    <property type="term" value="F:D-glucose transmembrane transporter activity"/>
    <property type="evidence" value="ECO:0007669"/>
    <property type="project" value="TreeGrafter"/>
</dbReference>
<evidence type="ECO:0000313" key="7">
    <source>
        <dbReference type="Proteomes" id="UP000007267"/>
    </source>
</evidence>
<dbReference type="GO" id="GO:0046323">
    <property type="term" value="P:D-glucose import"/>
    <property type="evidence" value="ECO:0007669"/>
    <property type="project" value="TreeGrafter"/>
</dbReference>
<dbReference type="AlphaFoldDB" id="K7F768"/>
<reference evidence="6" key="4">
    <citation type="submission" date="2025-09" db="UniProtKB">
        <authorList>
            <consortium name="Ensembl"/>
        </authorList>
    </citation>
    <scope>IDENTIFICATION</scope>
</reference>
<organism evidence="6 7">
    <name type="scientific">Pelodiscus sinensis</name>
    <name type="common">Chinese softshell turtle</name>
    <name type="synonym">Trionyx sinensis</name>
    <dbReference type="NCBI Taxonomy" id="13735"/>
    <lineage>
        <taxon>Eukaryota</taxon>
        <taxon>Metazoa</taxon>
        <taxon>Chordata</taxon>
        <taxon>Craniata</taxon>
        <taxon>Vertebrata</taxon>
        <taxon>Euteleostomi</taxon>
        <taxon>Archelosauria</taxon>
        <taxon>Testudinata</taxon>
        <taxon>Testudines</taxon>
        <taxon>Cryptodira</taxon>
        <taxon>Trionychia</taxon>
        <taxon>Trionychidae</taxon>
        <taxon>Pelodiscus</taxon>
    </lineage>
</organism>
<name>K7F768_PELSI</name>
<evidence type="ECO:0000256" key="5">
    <source>
        <dbReference type="SAM" id="Phobius"/>
    </source>
</evidence>
<evidence type="ECO:0000256" key="1">
    <source>
        <dbReference type="ARBA" id="ARBA00004141"/>
    </source>
</evidence>
<dbReference type="EMBL" id="AGCU01134518">
    <property type="status" value="NOT_ANNOTATED_CDS"/>
    <property type="molecule type" value="Genomic_DNA"/>
</dbReference>
<comment type="subcellular location">
    <subcellularLocation>
        <location evidence="1">Membrane</location>
        <topology evidence="1">Multi-pass membrane protein</topology>
    </subcellularLocation>
</comment>
<dbReference type="GO" id="GO:0005886">
    <property type="term" value="C:plasma membrane"/>
    <property type="evidence" value="ECO:0007669"/>
    <property type="project" value="TreeGrafter"/>
</dbReference>
<dbReference type="InterPro" id="IPR045263">
    <property type="entry name" value="GLUT"/>
</dbReference>
<dbReference type="HOGENOM" id="CLU_1414765_0_0_1"/>
<proteinExistence type="predicted"/>
<dbReference type="Ensembl" id="ENSPSIT00000003898.1">
    <property type="protein sequence ID" value="ENSPSIP00000003878.1"/>
    <property type="gene ID" value="ENSPSIG00000003672.1"/>
</dbReference>
<reference evidence="7" key="2">
    <citation type="journal article" date="2013" name="Nat. Genet.">
        <title>The draft genomes of soft-shell turtle and green sea turtle yield insights into the development and evolution of the turtle-specific body plan.</title>
        <authorList>
            <person name="Wang Z."/>
            <person name="Pascual-Anaya J."/>
            <person name="Zadissa A."/>
            <person name="Li W."/>
            <person name="Niimura Y."/>
            <person name="Huang Z."/>
            <person name="Li C."/>
            <person name="White S."/>
            <person name="Xiong Z."/>
            <person name="Fang D."/>
            <person name="Wang B."/>
            <person name="Ming Y."/>
            <person name="Chen Y."/>
            <person name="Zheng Y."/>
            <person name="Kuraku S."/>
            <person name="Pignatelli M."/>
            <person name="Herrero J."/>
            <person name="Beal K."/>
            <person name="Nozawa M."/>
            <person name="Li Q."/>
            <person name="Wang J."/>
            <person name="Zhang H."/>
            <person name="Yu L."/>
            <person name="Shigenobu S."/>
            <person name="Wang J."/>
            <person name="Liu J."/>
            <person name="Flicek P."/>
            <person name="Searle S."/>
            <person name="Wang J."/>
            <person name="Kuratani S."/>
            <person name="Yin Y."/>
            <person name="Aken B."/>
            <person name="Zhang G."/>
            <person name="Irie N."/>
        </authorList>
    </citation>
    <scope>NUCLEOTIDE SEQUENCE [LARGE SCALE GENOMIC DNA]</scope>
    <source>
        <strain evidence="7">Daiwa-1</strain>
    </source>
</reference>
<reference evidence="6" key="3">
    <citation type="submission" date="2025-08" db="UniProtKB">
        <authorList>
            <consortium name="Ensembl"/>
        </authorList>
    </citation>
    <scope>IDENTIFICATION</scope>
</reference>
<keyword evidence="7" id="KW-1185">Reference proteome</keyword>
<dbReference type="eggNOG" id="KOG0569">
    <property type="taxonomic scope" value="Eukaryota"/>
</dbReference>
<reference evidence="7" key="1">
    <citation type="submission" date="2011-10" db="EMBL/GenBank/DDBJ databases">
        <authorList>
            <consortium name="Soft-shell Turtle Genome Consortium"/>
        </authorList>
    </citation>
    <scope>NUCLEOTIDE SEQUENCE [LARGE SCALE GENOMIC DNA]</scope>
    <source>
        <strain evidence="7">Daiwa-1</strain>
    </source>
</reference>
<dbReference type="InterPro" id="IPR005828">
    <property type="entry name" value="MFS_sugar_transport-like"/>
</dbReference>
<accession>K7F768</accession>
<evidence type="ECO:0000256" key="3">
    <source>
        <dbReference type="ARBA" id="ARBA00022989"/>
    </source>
</evidence>
<protein>
    <recommendedName>
        <fullName evidence="8">Major facilitator superfamily (MFS) profile domain-containing protein</fullName>
    </recommendedName>
</protein>
<dbReference type="InterPro" id="IPR036259">
    <property type="entry name" value="MFS_trans_sf"/>
</dbReference>
<keyword evidence="4 5" id="KW-0472">Membrane</keyword>
<evidence type="ECO:0008006" key="8">
    <source>
        <dbReference type="Google" id="ProtNLM"/>
    </source>
</evidence>
<evidence type="ECO:0000256" key="4">
    <source>
        <dbReference type="ARBA" id="ARBA00023136"/>
    </source>
</evidence>
<dbReference type="Pfam" id="PF00083">
    <property type="entry name" value="Sugar_tr"/>
    <property type="match status" value="1"/>
</dbReference>
<dbReference type="GeneTree" id="ENSGT00940000161061"/>
<dbReference type="Gene3D" id="1.20.1250.20">
    <property type="entry name" value="MFS general substrate transporter like domains"/>
    <property type="match status" value="1"/>
</dbReference>
<evidence type="ECO:0000313" key="6">
    <source>
        <dbReference type="Ensembl" id="ENSPSIP00000003878.1"/>
    </source>
</evidence>
<sequence length="192" mass="21651">MLSRELFGTESLWPLLMSVSGTVALVQLVMLPFFPESPPYLLMQKGDMESCQKALRQLWGEGNHQGAIDDMVKEQATMKKNKPMSILGLIKDRSMRYQLCLLIVLTASIQLSGVSAIYFYAFDVYQTAGFTQDCIPYISLGAGGCEFCAAIVCVSYIAVEIDRWKISTKWVRGDSLNQRKGRFYFCRRCSPL</sequence>
<evidence type="ECO:0000256" key="2">
    <source>
        <dbReference type="ARBA" id="ARBA00022692"/>
    </source>
</evidence>
<dbReference type="PANTHER" id="PTHR23503">
    <property type="entry name" value="SOLUTE CARRIER FAMILY 2"/>
    <property type="match status" value="1"/>
</dbReference>
<feature type="transmembrane region" description="Helical" evidence="5">
    <location>
        <begin position="99"/>
        <end position="122"/>
    </location>
</feature>
<dbReference type="OMA" id="LCEICTT"/>
<keyword evidence="3 5" id="KW-1133">Transmembrane helix</keyword>
<keyword evidence="2 5" id="KW-0812">Transmembrane</keyword>